<reference evidence="1" key="1">
    <citation type="submission" date="2023-06" db="EMBL/GenBank/DDBJ databases">
        <authorList>
            <consortium name="Lawrence Berkeley National Laboratory"/>
            <person name="Ahrendt S."/>
            <person name="Sahu N."/>
            <person name="Indic B."/>
            <person name="Wong-Bajracharya J."/>
            <person name="Merenyi Z."/>
            <person name="Ke H.-M."/>
            <person name="Monk M."/>
            <person name="Kocsube S."/>
            <person name="Drula E."/>
            <person name="Lipzen A."/>
            <person name="Balint B."/>
            <person name="Henrissat B."/>
            <person name="Andreopoulos B."/>
            <person name="Martin F.M."/>
            <person name="Harder C.B."/>
            <person name="Rigling D."/>
            <person name="Ford K.L."/>
            <person name="Foster G.D."/>
            <person name="Pangilinan J."/>
            <person name="Papanicolaou A."/>
            <person name="Barry K."/>
            <person name="LaButti K."/>
            <person name="Viragh M."/>
            <person name="Koriabine M."/>
            <person name="Yan M."/>
            <person name="Riley R."/>
            <person name="Champramary S."/>
            <person name="Plett K.L."/>
            <person name="Tsai I.J."/>
            <person name="Slot J."/>
            <person name="Sipos G."/>
            <person name="Plett J."/>
            <person name="Nagy L.G."/>
            <person name="Grigoriev I.V."/>
        </authorList>
    </citation>
    <scope>NUCLEOTIDE SEQUENCE</scope>
    <source>
        <strain evidence="1">CCBAS 213</strain>
    </source>
</reference>
<evidence type="ECO:0000313" key="2">
    <source>
        <dbReference type="Proteomes" id="UP001175211"/>
    </source>
</evidence>
<keyword evidence="2" id="KW-1185">Reference proteome</keyword>
<dbReference type="EMBL" id="JAUEPS010000010">
    <property type="protein sequence ID" value="KAK0461715.1"/>
    <property type="molecule type" value="Genomic_DNA"/>
</dbReference>
<dbReference type="RefSeq" id="XP_060333453.1">
    <property type="nucleotide sequence ID" value="XM_060478961.1"/>
</dbReference>
<organism evidence="1 2">
    <name type="scientific">Armillaria tabescens</name>
    <name type="common">Ringless honey mushroom</name>
    <name type="synonym">Agaricus tabescens</name>
    <dbReference type="NCBI Taxonomy" id="1929756"/>
    <lineage>
        <taxon>Eukaryota</taxon>
        <taxon>Fungi</taxon>
        <taxon>Dikarya</taxon>
        <taxon>Basidiomycota</taxon>
        <taxon>Agaricomycotina</taxon>
        <taxon>Agaricomycetes</taxon>
        <taxon>Agaricomycetidae</taxon>
        <taxon>Agaricales</taxon>
        <taxon>Marasmiineae</taxon>
        <taxon>Physalacriaceae</taxon>
        <taxon>Desarmillaria</taxon>
    </lineage>
</organism>
<gene>
    <name evidence="1" type="ORF">EV420DRAFT_1664726</name>
</gene>
<comment type="caution">
    <text evidence="1">The sequence shown here is derived from an EMBL/GenBank/DDBJ whole genome shotgun (WGS) entry which is preliminary data.</text>
</comment>
<dbReference type="GeneID" id="85362509"/>
<protein>
    <submittedName>
        <fullName evidence="1">Uncharacterized protein</fullName>
    </submittedName>
</protein>
<name>A0AA39TWM3_ARMTA</name>
<proteinExistence type="predicted"/>
<dbReference type="Proteomes" id="UP001175211">
    <property type="component" value="Unassembled WGS sequence"/>
</dbReference>
<accession>A0AA39TWM3</accession>
<evidence type="ECO:0000313" key="1">
    <source>
        <dbReference type="EMBL" id="KAK0461715.1"/>
    </source>
</evidence>
<dbReference type="AlphaFoldDB" id="A0AA39TWM3"/>
<sequence>MLGRISSTIRRRSANRFILTLRHLSSSSPIHQHRTVRVGDLTAGYNVTQVVKAIKANPVEKILEKKDHLLVQFFDGAAAKHCLERHTDAKSLTLTIDEEGSPKLSAKIVAGLGAFNLSREFRLENLPETATEDRLRKNEPVYRRCRHIFARELDADLRKTRVVYINDNDNYDLPDWYTETEDDGPVQRMVSVNGASSEVKKFIRQSVRTFEKDHLPVLSLCIFPATNNIVMRFPTANFARSFVDIHQADASKLGADLVLEYDDRTDYVTRGMVTALNLGARRTVRLVSRQNRMKQTVEYYKIFRQFGRLITIMPQVRAETESTIVAVVFEDIGSAMKCILGLAKSGRSFLGVDTMDMKGTKVNFFGTRTLAPISMS</sequence>